<protein>
    <recommendedName>
        <fullName evidence="2">DUF883 domain-containing protein</fullName>
    </recommendedName>
</protein>
<dbReference type="OrthoDB" id="6415127at2"/>
<dbReference type="Pfam" id="PF05957">
    <property type="entry name" value="DUF883"/>
    <property type="match status" value="1"/>
</dbReference>
<organism evidence="3 4">
    <name type="scientific">Candidatus Ishikawaella capsulata Mpkobe</name>
    <dbReference type="NCBI Taxonomy" id="476281"/>
    <lineage>
        <taxon>Bacteria</taxon>
        <taxon>Pseudomonadati</taxon>
        <taxon>Pseudomonadota</taxon>
        <taxon>Gammaproteobacteria</taxon>
        <taxon>Enterobacterales</taxon>
        <taxon>Enterobacteriaceae</taxon>
        <taxon>Candidatus Ishikawella</taxon>
    </lineage>
</organism>
<evidence type="ECO:0000259" key="2">
    <source>
        <dbReference type="Pfam" id="PF05957"/>
    </source>
</evidence>
<dbReference type="Proteomes" id="UP000061704">
    <property type="component" value="Chromosome"/>
</dbReference>
<dbReference type="GO" id="GO:0043022">
    <property type="term" value="F:ribosome binding"/>
    <property type="evidence" value="ECO:0007669"/>
    <property type="project" value="InterPro"/>
</dbReference>
<dbReference type="KEGG" id="icp:ICMP_582"/>
<gene>
    <name evidence="3" type="primary">yqjD</name>
    <name evidence="3" type="ORF">ICMP_582</name>
</gene>
<feature type="transmembrane region" description="Helical" evidence="1">
    <location>
        <begin position="80"/>
        <end position="98"/>
    </location>
</feature>
<dbReference type="PANTHER" id="PTHR35893:SF3">
    <property type="entry name" value="INNER MEMBRANE PROTEIN"/>
    <property type="match status" value="1"/>
</dbReference>
<reference evidence="3 4" key="1">
    <citation type="journal article" date="2011" name="Genome Biol. Evol.">
        <title>Reductive evolution of bacterial genome in insect gut environment.</title>
        <authorList>
            <person name="Nikoh N."/>
            <person name="Hosokawa T."/>
            <person name="Ohshima K."/>
            <person name="Hattori M."/>
            <person name="Fukatsu T."/>
        </authorList>
    </citation>
    <scope>NUCLEOTIDE SEQUENCE [LARGE SCALE GENOMIC DNA]</scope>
    <source>
        <strain evidence="3 4">Mpkobe</strain>
    </source>
</reference>
<dbReference type="EMBL" id="AP010872">
    <property type="protein sequence ID" value="BAH83422.1"/>
    <property type="molecule type" value="Genomic_DNA"/>
</dbReference>
<dbReference type="HOGENOM" id="CLU_132623_4_2_6"/>
<name>C5WDL6_9ENTR</name>
<dbReference type="InterPro" id="IPR043604">
    <property type="entry name" value="DUF883_N"/>
</dbReference>
<keyword evidence="1" id="KW-0812">Transmembrane</keyword>
<evidence type="ECO:0000313" key="3">
    <source>
        <dbReference type="EMBL" id="BAH83422.1"/>
    </source>
</evidence>
<dbReference type="AlphaFoldDB" id="C5WDL6"/>
<evidence type="ECO:0000313" key="4">
    <source>
        <dbReference type="Proteomes" id="UP000061704"/>
    </source>
</evidence>
<evidence type="ECO:0000256" key="1">
    <source>
        <dbReference type="SAM" id="Phobius"/>
    </source>
</evidence>
<dbReference type="RefSeq" id="WP_041069799.1">
    <property type="nucleotide sequence ID" value="NZ_AP010872.1"/>
</dbReference>
<accession>C5WDL6</accession>
<feature type="domain" description="DUF883" evidence="2">
    <location>
        <begin position="7"/>
        <end position="54"/>
    </location>
</feature>
<keyword evidence="1" id="KW-1133">Transmembrane helix</keyword>
<sequence>MFKDSSDSLREEIKNLADTLDEVLNNSSETSKDELDNIRDQARSVLEISRERLEESGEHLMESTRKLVNYADSYLHKHPWYGVGLGAIFGVMLSIFIYSES</sequence>
<keyword evidence="4" id="KW-1185">Reference proteome</keyword>
<keyword evidence="1" id="KW-0472">Membrane</keyword>
<dbReference type="STRING" id="476281.ICMP_582"/>
<dbReference type="PANTHER" id="PTHR35893">
    <property type="entry name" value="INNER MEMBRANE PROTEIN-RELATED"/>
    <property type="match status" value="1"/>
</dbReference>
<dbReference type="InterPro" id="IPR010279">
    <property type="entry name" value="YqjD/ElaB"/>
</dbReference>
<proteinExistence type="predicted"/>